<dbReference type="Proteomes" id="UP000813462">
    <property type="component" value="Unassembled WGS sequence"/>
</dbReference>
<accession>A0A978V569</accession>
<sequence length="90" mass="10464">MELMRWWFKGIGLKLYYDNSVASGLRPLPPSMSEVLLGSGFDRLLEQLSQIEINDAFELGTEAQEMPYKQIYHSDCILPWLSLHNSYSFF</sequence>
<reference evidence="1" key="1">
    <citation type="journal article" date="2021" name="Front. Plant Sci.">
        <title>Chromosome-Scale Genome Assembly for Chinese Sour Jujube and Insights Into Its Genome Evolution and Domestication Signature.</title>
        <authorList>
            <person name="Shen L.-Y."/>
            <person name="Luo H."/>
            <person name="Wang X.-L."/>
            <person name="Wang X.-M."/>
            <person name="Qiu X.-J."/>
            <person name="Liu H."/>
            <person name="Zhou S.-S."/>
            <person name="Jia K.-H."/>
            <person name="Nie S."/>
            <person name="Bao Y.-T."/>
            <person name="Zhang R.-G."/>
            <person name="Yun Q.-Z."/>
            <person name="Chai Y.-H."/>
            <person name="Lu J.-Y."/>
            <person name="Li Y."/>
            <person name="Zhao S.-W."/>
            <person name="Mao J.-F."/>
            <person name="Jia S.-G."/>
            <person name="Mao Y.-M."/>
        </authorList>
    </citation>
    <scope>NUCLEOTIDE SEQUENCE</scope>
    <source>
        <strain evidence="1">AT0</strain>
        <tissue evidence="1">Leaf</tissue>
    </source>
</reference>
<protein>
    <submittedName>
        <fullName evidence="1">Uncharacterized protein</fullName>
    </submittedName>
</protein>
<evidence type="ECO:0000313" key="1">
    <source>
        <dbReference type="EMBL" id="KAH7522502.1"/>
    </source>
</evidence>
<organism evidence="1 2">
    <name type="scientific">Ziziphus jujuba var. spinosa</name>
    <dbReference type="NCBI Taxonomy" id="714518"/>
    <lineage>
        <taxon>Eukaryota</taxon>
        <taxon>Viridiplantae</taxon>
        <taxon>Streptophyta</taxon>
        <taxon>Embryophyta</taxon>
        <taxon>Tracheophyta</taxon>
        <taxon>Spermatophyta</taxon>
        <taxon>Magnoliopsida</taxon>
        <taxon>eudicotyledons</taxon>
        <taxon>Gunneridae</taxon>
        <taxon>Pentapetalae</taxon>
        <taxon>rosids</taxon>
        <taxon>fabids</taxon>
        <taxon>Rosales</taxon>
        <taxon>Rhamnaceae</taxon>
        <taxon>Paliureae</taxon>
        <taxon>Ziziphus</taxon>
    </lineage>
</organism>
<dbReference type="EMBL" id="JAEACU010000007">
    <property type="protein sequence ID" value="KAH7522502.1"/>
    <property type="molecule type" value="Genomic_DNA"/>
</dbReference>
<proteinExistence type="predicted"/>
<comment type="caution">
    <text evidence="1">The sequence shown here is derived from an EMBL/GenBank/DDBJ whole genome shotgun (WGS) entry which is preliminary data.</text>
</comment>
<name>A0A978V569_ZIZJJ</name>
<evidence type="ECO:0000313" key="2">
    <source>
        <dbReference type="Proteomes" id="UP000813462"/>
    </source>
</evidence>
<dbReference type="AlphaFoldDB" id="A0A978V569"/>
<gene>
    <name evidence="1" type="ORF">FEM48_Zijuj07G0145400</name>
</gene>